<dbReference type="PANTHER" id="PTHR43125">
    <property type="entry name" value="INOSITOL-3-PHOSPHATE SYNTHASE"/>
    <property type="match status" value="1"/>
</dbReference>
<protein>
    <submittedName>
        <fullName evidence="3">Inositol-3-phosphate synthase</fullName>
    </submittedName>
</protein>
<dbReference type="Gene3D" id="3.30.360.10">
    <property type="entry name" value="Dihydrodipicolinate Reductase, domain 2"/>
    <property type="match status" value="1"/>
</dbReference>
<dbReference type="PANTHER" id="PTHR43125:SF1">
    <property type="entry name" value="INOSITOL-3-PHOSPHATE SYNTHASE"/>
    <property type="match status" value="1"/>
</dbReference>
<evidence type="ECO:0000313" key="4">
    <source>
        <dbReference type="Proteomes" id="UP000231139"/>
    </source>
</evidence>
<dbReference type="Pfam" id="PF01658">
    <property type="entry name" value="Inos-1-P_synth"/>
    <property type="match status" value="1"/>
</dbReference>
<sequence>MSKQTFKNSQGVHQGRSIKIAIAGAGNCSSSLIQGIYYYKDVAGNDELVPGLMHNVIGNYKISDIKPVCAFDVDKRKIGKDLSEAIFALPNCTKIFCKDIPKTGVKVKMGPVLDGVAPHMEEYPEDKRFVISKEKPVDVAEELKKSGAEILINYMPVGSQKATEYYAKAALEAGCAFINCMPVFIASEQQWQEKFEEKRLPCIGDDIKSQVGATIVHRILSHLFAERGVKIERSYQLNFGGNTDFMNMLSRARLKSKKISKTESVESQLARRLSYDNLHIGPSDYVPFLKDNKICFIRIEGRKFGNVPIELELRLSVEDSPNSAGCVIDLIRLLKLALDRKVSGALISSSAYFMKHPPQQFTDEKAREMVEEFIKGQRER</sequence>
<feature type="domain" description="Myo-inositol-1-phosphate synthase GAPDH-like" evidence="2">
    <location>
        <begin position="212"/>
        <end position="320"/>
    </location>
</feature>
<dbReference type="GO" id="GO:0008654">
    <property type="term" value="P:phospholipid biosynthetic process"/>
    <property type="evidence" value="ECO:0007669"/>
    <property type="project" value="InterPro"/>
</dbReference>
<dbReference type="InterPro" id="IPR036291">
    <property type="entry name" value="NAD(P)-bd_dom_sf"/>
</dbReference>
<dbReference type="InterPro" id="IPR002587">
    <property type="entry name" value="Myo-inos-1-P_Synthase"/>
</dbReference>
<dbReference type="GO" id="GO:0006021">
    <property type="term" value="P:inositol biosynthetic process"/>
    <property type="evidence" value="ECO:0007669"/>
    <property type="project" value="InterPro"/>
</dbReference>
<dbReference type="SUPFAM" id="SSF55347">
    <property type="entry name" value="Glyceraldehyde-3-phosphate dehydrogenase-like, C-terminal domain"/>
    <property type="match status" value="1"/>
</dbReference>
<dbReference type="InterPro" id="IPR013021">
    <property type="entry name" value="Myo-inos-1-P_Synthase_GAPDH"/>
</dbReference>
<organism evidence="3 4">
    <name type="scientific">Candidatus Nealsonbacteria bacterium CG11_big_fil_rev_8_21_14_0_20_35_11</name>
    <dbReference type="NCBI Taxonomy" id="1974713"/>
    <lineage>
        <taxon>Bacteria</taxon>
        <taxon>Candidatus Nealsoniibacteriota</taxon>
    </lineage>
</organism>
<dbReference type="PIRSF" id="PIRSF015578">
    <property type="entry name" value="Myoinos-ppht_syn"/>
    <property type="match status" value="1"/>
</dbReference>
<gene>
    <name evidence="3" type="ORF">COV62_01920</name>
</gene>
<dbReference type="AlphaFoldDB" id="A0A2H0N066"/>
<dbReference type="InterPro" id="IPR052199">
    <property type="entry name" value="MIPS"/>
</dbReference>
<dbReference type="EMBL" id="PCWK01000044">
    <property type="protein sequence ID" value="PIR02288.1"/>
    <property type="molecule type" value="Genomic_DNA"/>
</dbReference>
<proteinExistence type="inferred from homology"/>
<dbReference type="Gene3D" id="3.40.50.720">
    <property type="entry name" value="NAD(P)-binding Rossmann-like Domain"/>
    <property type="match status" value="1"/>
</dbReference>
<accession>A0A2H0N066</accession>
<name>A0A2H0N066_9BACT</name>
<evidence type="ECO:0000256" key="1">
    <source>
        <dbReference type="ARBA" id="ARBA00010813"/>
    </source>
</evidence>
<reference evidence="3 4" key="1">
    <citation type="submission" date="2017-09" db="EMBL/GenBank/DDBJ databases">
        <title>Depth-based differentiation of microbial function through sediment-hosted aquifers and enrichment of novel symbionts in the deep terrestrial subsurface.</title>
        <authorList>
            <person name="Probst A.J."/>
            <person name="Ladd B."/>
            <person name="Jarett J.K."/>
            <person name="Geller-Mcgrath D.E."/>
            <person name="Sieber C.M."/>
            <person name="Emerson J.B."/>
            <person name="Anantharaman K."/>
            <person name="Thomas B.C."/>
            <person name="Malmstrom R."/>
            <person name="Stieglmeier M."/>
            <person name="Klingl A."/>
            <person name="Woyke T."/>
            <person name="Ryan C.M."/>
            <person name="Banfield J.F."/>
        </authorList>
    </citation>
    <scope>NUCLEOTIDE SEQUENCE [LARGE SCALE GENOMIC DNA]</scope>
    <source>
        <strain evidence="3">CG11_big_fil_rev_8_21_14_0_20_35_11</strain>
    </source>
</reference>
<evidence type="ECO:0000313" key="3">
    <source>
        <dbReference type="EMBL" id="PIR02288.1"/>
    </source>
</evidence>
<dbReference type="SUPFAM" id="SSF51735">
    <property type="entry name" value="NAD(P)-binding Rossmann-fold domains"/>
    <property type="match status" value="1"/>
</dbReference>
<evidence type="ECO:0000259" key="2">
    <source>
        <dbReference type="Pfam" id="PF01658"/>
    </source>
</evidence>
<comment type="similarity">
    <text evidence="1">Belongs to the myo-inositol 1-phosphate synthase family.</text>
</comment>
<dbReference type="Proteomes" id="UP000231139">
    <property type="component" value="Unassembled WGS sequence"/>
</dbReference>
<comment type="caution">
    <text evidence="3">The sequence shown here is derived from an EMBL/GenBank/DDBJ whole genome shotgun (WGS) entry which is preliminary data.</text>
</comment>
<dbReference type="GO" id="GO:0004512">
    <property type="term" value="F:inositol-3-phosphate synthase activity"/>
    <property type="evidence" value="ECO:0007669"/>
    <property type="project" value="InterPro"/>
</dbReference>